<organism evidence="2 3">
    <name type="scientific">Denitrobaculum tricleocarpae</name>
    <dbReference type="NCBI Taxonomy" id="2591009"/>
    <lineage>
        <taxon>Bacteria</taxon>
        <taxon>Pseudomonadati</taxon>
        <taxon>Pseudomonadota</taxon>
        <taxon>Alphaproteobacteria</taxon>
        <taxon>Rhodospirillales</taxon>
        <taxon>Rhodospirillaceae</taxon>
        <taxon>Denitrobaculum</taxon>
    </lineage>
</organism>
<evidence type="ECO:0000256" key="1">
    <source>
        <dbReference type="SAM" id="SignalP"/>
    </source>
</evidence>
<dbReference type="AlphaFoldDB" id="A0A545TME2"/>
<comment type="caution">
    <text evidence="2">The sequence shown here is derived from an EMBL/GenBank/DDBJ whole genome shotgun (WGS) entry which is preliminary data.</text>
</comment>
<sequence length="338" mass="37111">MKRIALTAFLTGTVLLTAPALAQTDDNLKESCFSQLKKSALYAPTEEVLELCEQAIAQNPDDIELSAQLGAAYLRLKKWEYAPRASSLTIAAAEKGHLASMTRLGTLYMSVGPVLQDYEKARKWLLKPAEAGDPSAQNMLGILYEAGLGVAADPQVAAEWFARAAATNDATAQTDLAVEYLSNRVVPPNPAKAARLLSPAVEQDHAKAQSVLGDLYYHGNGVPPGISTRRSLSTKSPRLRGSPMHSTIWPFAISPVAACRKTGKRRCVGQNQQLNWETVVPKACWVRCTSRVSESRKTPNLRLSGHQRQQELETRRRRTIWGSFSRTVSASQRTNKER</sequence>
<proteinExistence type="predicted"/>
<feature type="signal peptide" evidence="1">
    <location>
        <begin position="1"/>
        <end position="22"/>
    </location>
</feature>
<dbReference type="PANTHER" id="PTHR11102">
    <property type="entry name" value="SEL-1-LIKE PROTEIN"/>
    <property type="match status" value="1"/>
</dbReference>
<keyword evidence="1" id="KW-0732">Signal</keyword>
<dbReference type="InterPro" id="IPR050767">
    <property type="entry name" value="Sel1_AlgK"/>
</dbReference>
<dbReference type="Gene3D" id="1.25.40.10">
    <property type="entry name" value="Tetratricopeptide repeat domain"/>
    <property type="match status" value="1"/>
</dbReference>
<evidence type="ECO:0000313" key="3">
    <source>
        <dbReference type="Proteomes" id="UP000315252"/>
    </source>
</evidence>
<dbReference type="OrthoDB" id="112232at2"/>
<reference evidence="2 3" key="1">
    <citation type="submission" date="2019-06" db="EMBL/GenBank/DDBJ databases">
        <title>Whole genome sequence for Rhodospirillaceae sp. R148.</title>
        <authorList>
            <person name="Wang G."/>
        </authorList>
    </citation>
    <scope>NUCLEOTIDE SEQUENCE [LARGE SCALE GENOMIC DNA]</scope>
    <source>
        <strain evidence="2 3">R148</strain>
    </source>
</reference>
<dbReference type="SMART" id="SM00671">
    <property type="entry name" value="SEL1"/>
    <property type="match status" value="3"/>
</dbReference>
<dbReference type="InterPro" id="IPR011990">
    <property type="entry name" value="TPR-like_helical_dom_sf"/>
</dbReference>
<keyword evidence="3" id="KW-1185">Reference proteome</keyword>
<dbReference type="Pfam" id="PF08238">
    <property type="entry name" value="Sel1"/>
    <property type="match status" value="4"/>
</dbReference>
<accession>A0A545TME2</accession>
<feature type="chain" id="PRO_5021840298" evidence="1">
    <location>
        <begin position="23"/>
        <end position="338"/>
    </location>
</feature>
<dbReference type="Proteomes" id="UP000315252">
    <property type="component" value="Unassembled WGS sequence"/>
</dbReference>
<dbReference type="InterPro" id="IPR006597">
    <property type="entry name" value="Sel1-like"/>
</dbReference>
<evidence type="ECO:0000313" key="2">
    <source>
        <dbReference type="EMBL" id="TQV78405.1"/>
    </source>
</evidence>
<gene>
    <name evidence="2" type="ORF">FKG95_17720</name>
</gene>
<name>A0A545TME2_9PROT</name>
<dbReference type="SUPFAM" id="SSF81901">
    <property type="entry name" value="HCP-like"/>
    <property type="match status" value="1"/>
</dbReference>
<dbReference type="EMBL" id="VHSH01000006">
    <property type="protein sequence ID" value="TQV78405.1"/>
    <property type="molecule type" value="Genomic_DNA"/>
</dbReference>
<dbReference type="PANTHER" id="PTHR11102:SF160">
    <property type="entry name" value="ERAD-ASSOCIATED E3 UBIQUITIN-PROTEIN LIGASE COMPONENT HRD3"/>
    <property type="match status" value="1"/>
</dbReference>
<protein>
    <submittedName>
        <fullName evidence="2">Sel1 repeat family protein</fullName>
    </submittedName>
</protein>